<dbReference type="Proteomes" id="UP000593735">
    <property type="component" value="Chromosome"/>
</dbReference>
<accession>A0A7S7MAK8</accession>
<protein>
    <submittedName>
        <fullName evidence="1">SIR2 family protein</fullName>
    </submittedName>
</protein>
<keyword evidence="2" id="KW-1185">Reference proteome</keyword>
<evidence type="ECO:0000313" key="1">
    <source>
        <dbReference type="EMBL" id="QOY60893.1"/>
    </source>
</evidence>
<dbReference type="Pfam" id="PF13289">
    <property type="entry name" value="SIR2_2"/>
    <property type="match status" value="1"/>
</dbReference>
<reference evidence="1 2" key="1">
    <citation type="submission" date="2020-10" db="EMBL/GenBank/DDBJ databases">
        <title>Olsenella immobilis sp.nov., isolated from the mud in a fermentation cellar used for the production of Chinese strong-flavoured liquor.</title>
        <authorList>
            <person name="Lu L."/>
        </authorList>
    </citation>
    <scope>NUCLEOTIDE SEQUENCE [LARGE SCALE GENOMIC DNA]</scope>
    <source>
        <strain evidence="1 2">LZLJ-2</strain>
    </source>
</reference>
<name>A0A7S7MAK8_9ACTN</name>
<dbReference type="KEGG" id="tio:INP52_01355"/>
<dbReference type="AlphaFoldDB" id="A0A7S7MAK8"/>
<evidence type="ECO:0000313" key="2">
    <source>
        <dbReference type="Proteomes" id="UP000593735"/>
    </source>
</evidence>
<gene>
    <name evidence="1" type="ORF">INP52_01355</name>
</gene>
<dbReference type="RefSeq" id="WP_194371735.1">
    <property type="nucleotide sequence ID" value="NZ_CP063767.1"/>
</dbReference>
<organism evidence="1 2">
    <name type="scientific">Thermophilibacter immobilis</name>
    <dbReference type="NCBI Taxonomy" id="2779519"/>
    <lineage>
        <taxon>Bacteria</taxon>
        <taxon>Bacillati</taxon>
        <taxon>Actinomycetota</taxon>
        <taxon>Coriobacteriia</taxon>
        <taxon>Coriobacteriales</taxon>
        <taxon>Atopobiaceae</taxon>
        <taxon>Thermophilibacter</taxon>
    </lineage>
</organism>
<dbReference type="EMBL" id="CP063767">
    <property type="protein sequence ID" value="QOY60893.1"/>
    <property type="molecule type" value="Genomic_DNA"/>
</dbReference>
<proteinExistence type="predicted"/>
<sequence length="314" mass="34844">MAVDFHENRTDAESDGDDLMSLFHKVLGSCNINFLFGAGVNGGPRGAIPSFDNFTDTITELKQLGLPYADGIEKALQSCDDDNKRRQVLDKFVEEFNSKQDYSLTHPSLVNLQNLLKATHKAVSLAENRHPESKRVNVFTLNYDRIIEELLDASGFFNYALKKETKSFLPFDVVGYDTGKRAFVPTFAVYKLHGSVNANRVLDADDIVFPGQDKLGSVISNFYETLFAMKGELLRKNAALFVIGYSWSDEHINDAIDSAIDNGLTVMWPQYEAGDSKLLPDKLKDRVIAIPPANSANPCDTTATLANLFEQAMA</sequence>